<dbReference type="AlphaFoldDB" id="A0A1I7WML9"/>
<dbReference type="WBParaSite" id="Hba_06332">
    <property type="protein sequence ID" value="Hba_06332"/>
    <property type="gene ID" value="Hba_06332"/>
</dbReference>
<evidence type="ECO:0000313" key="2">
    <source>
        <dbReference type="WBParaSite" id="Hba_06332"/>
    </source>
</evidence>
<accession>A0A1I7WML9</accession>
<organism evidence="1 2">
    <name type="scientific">Heterorhabditis bacteriophora</name>
    <name type="common">Entomopathogenic nematode worm</name>
    <dbReference type="NCBI Taxonomy" id="37862"/>
    <lineage>
        <taxon>Eukaryota</taxon>
        <taxon>Metazoa</taxon>
        <taxon>Ecdysozoa</taxon>
        <taxon>Nematoda</taxon>
        <taxon>Chromadorea</taxon>
        <taxon>Rhabditida</taxon>
        <taxon>Rhabditina</taxon>
        <taxon>Rhabditomorpha</taxon>
        <taxon>Strongyloidea</taxon>
        <taxon>Heterorhabditidae</taxon>
        <taxon>Heterorhabditis</taxon>
    </lineage>
</organism>
<name>A0A1I7WML9_HETBA</name>
<sequence length="66" mass="7590">MRVRHEGGQRPRTSRDHLYFESFIVWPKLNHPHEAVVYAAVADDVFRTSLANSEEILMTSLSFCVA</sequence>
<keyword evidence="1" id="KW-1185">Reference proteome</keyword>
<reference evidence="2" key="1">
    <citation type="submission" date="2016-11" db="UniProtKB">
        <authorList>
            <consortium name="WormBaseParasite"/>
        </authorList>
    </citation>
    <scope>IDENTIFICATION</scope>
</reference>
<proteinExistence type="predicted"/>
<evidence type="ECO:0000313" key="1">
    <source>
        <dbReference type="Proteomes" id="UP000095283"/>
    </source>
</evidence>
<dbReference type="Proteomes" id="UP000095283">
    <property type="component" value="Unplaced"/>
</dbReference>
<protein>
    <submittedName>
        <fullName evidence="2">Uncharacterized protein</fullName>
    </submittedName>
</protein>